<protein>
    <submittedName>
        <fullName evidence="3">Polyisoprenoid-binding protein YceI</fullName>
    </submittedName>
</protein>
<proteinExistence type="inferred from homology"/>
<dbReference type="InterPro" id="IPR036761">
    <property type="entry name" value="TTHA0802/YceI-like_sf"/>
</dbReference>
<dbReference type="PANTHER" id="PTHR34406">
    <property type="entry name" value="PROTEIN YCEI"/>
    <property type="match status" value="1"/>
</dbReference>
<dbReference type="RefSeq" id="WP_072707175.1">
    <property type="nucleotide sequence ID" value="NZ_FRCF01000002.1"/>
</dbReference>
<dbReference type="PANTHER" id="PTHR34406:SF1">
    <property type="entry name" value="PROTEIN YCEI"/>
    <property type="match status" value="1"/>
</dbReference>
<dbReference type="AlphaFoldDB" id="A0A1M7A4X9"/>
<reference evidence="3 4" key="1">
    <citation type="submission" date="2016-11" db="EMBL/GenBank/DDBJ databases">
        <authorList>
            <person name="Jaros S."/>
            <person name="Januszkiewicz K."/>
            <person name="Wedrychowicz H."/>
        </authorList>
    </citation>
    <scope>NUCLEOTIDE SEQUENCE [LARGE SCALE GENOMIC DNA]</scope>
    <source>
        <strain evidence="3 4">DSM 16010</strain>
    </source>
</reference>
<dbReference type="SMART" id="SM00867">
    <property type="entry name" value="YceI"/>
    <property type="match status" value="1"/>
</dbReference>
<organism evidence="3 4">
    <name type="scientific">Lacicoccus alkaliphilus DSM 16010</name>
    <dbReference type="NCBI Taxonomy" id="1123231"/>
    <lineage>
        <taxon>Bacteria</taxon>
        <taxon>Bacillati</taxon>
        <taxon>Bacillota</taxon>
        <taxon>Bacilli</taxon>
        <taxon>Bacillales</taxon>
        <taxon>Salinicoccaceae</taxon>
        <taxon>Lacicoccus</taxon>
    </lineage>
</organism>
<dbReference type="OrthoDB" id="9811006at2"/>
<dbReference type="Proteomes" id="UP000184206">
    <property type="component" value="Unassembled WGS sequence"/>
</dbReference>
<comment type="similarity">
    <text evidence="1">Belongs to the UPF0312 family.</text>
</comment>
<dbReference type="InterPro" id="IPR007372">
    <property type="entry name" value="Lipid/polyisoprenoid-bd_YceI"/>
</dbReference>
<evidence type="ECO:0000256" key="1">
    <source>
        <dbReference type="ARBA" id="ARBA00008812"/>
    </source>
</evidence>
<evidence type="ECO:0000313" key="3">
    <source>
        <dbReference type="EMBL" id="SHL37792.1"/>
    </source>
</evidence>
<feature type="domain" description="Lipid/polyisoprenoid-binding YceI-like" evidence="2">
    <location>
        <begin position="3"/>
        <end position="173"/>
    </location>
</feature>
<evidence type="ECO:0000313" key="4">
    <source>
        <dbReference type="Proteomes" id="UP000184206"/>
    </source>
</evidence>
<evidence type="ECO:0000259" key="2">
    <source>
        <dbReference type="SMART" id="SM00867"/>
    </source>
</evidence>
<gene>
    <name evidence="3" type="ORF">SAMN02745189_00030</name>
</gene>
<sequence>MTKFVADNFHSEVEFSVKHMMVTKVKGTFEEYSIEIEADSIEDFENASLKATAKPATINTGVGDRDGHLQSEDFFDAENYPEITFTSNNIEKSGDSFKVTGDLTIRDITKEETIVMEYNGQGTDPMSGDTVYGFEGDFAINREDYGLTWNQSLETGGVLVSRDVKVNLELQFREEK</sequence>
<accession>A0A1M7A4X9</accession>
<dbReference type="EMBL" id="FRCF01000002">
    <property type="protein sequence ID" value="SHL37792.1"/>
    <property type="molecule type" value="Genomic_DNA"/>
</dbReference>
<keyword evidence="4" id="KW-1185">Reference proteome</keyword>
<dbReference type="STRING" id="1123231.SAMN02745189_00030"/>
<name>A0A1M7A4X9_9BACL</name>
<dbReference type="SUPFAM" id="SSF101874">
    <property type="entry name" value="YceI-like"/>
    <property type="match status" value="1"/>
</dbReference>
<dbReference type="Pfam" id="PF04264">
    <property type="entry name" value="YceI"/>
    <property type="match status" value="1"/>
</dbReference>
<dbReference type="Gene3D" id="2.40.128.110">
    <property type="entry name" value="Lipid/polyisoprenoid-binding, YceI-like"/>
    <property type="match status" value="1"/>
</dbReference>